<evidence type="ECO:0000313" key="4">
    <source>
        <dbReference type="EMBL" id="GIG82940.1"/>
    </source>
</evidence>
<gene>
    <name evidence="4" type="ORF">Pka01_60670</name>
</gene>
<evidence type="ECO:0000313" key="5">
    <source>
        <dbReference type="Proteomes" id="UP000630097"/>
    </source>
</evidence>
<keyword evidence="2" id="KW-0012">Acyltransferase</keyword>
<keyword evidence="5" id="KW-1185">Reference proteome</keyword>
<dbReference type="PROSITE" id="PS51186">
    <property type="entry name" value="GNAT"/>
    <property type="match status" value="1"/>
</dbReference>
<feature type="domain" description="N-acetyltransferase" evidence="3">
    <location>
        <begin position="1"/>
        <end position="138"/>
    </location>
</feature>
<dbReference type="InterPro" id="IPR050832">
    <property type="entry name" value="Bact_Acetyltransf"/>
</dbReference>
<evidence type="ECO:0000256" key="2">
    <source>
        <dbReference type="ARBA" id="ARBA00023315"/>
    </source>
</evidence>
<evidence type="ECO:0000256" key="1">
    <source>
        <dbReference type="ARBA" id="ARBA00022679"/>
    </source>
</evidence>
<dbReference type="EMBL" id="BONV01000035">
    <property type="protein sequence ID" value="GIG82940.1"/>
    <property type="molecule type" value="Genomic_DNA"/>
</dbReference>
<dbReference type="GO" id="GO:0016747">
    <property type="term" value="F:acyltransferase activity, transferring groups other than amino-acyl groups"/>
    <property type="evidence" value="ECO:0007669"/>
    <property type="project" value="InterPro"/>
</dbReference>
<dbReference type="CDD" id="cd04301">
    <property type="entry name" value="NAT_SF"/>
    <property type="match status" value="1"/>
</dbReference>
<organism evidence="4 5">
    <name type="scientific">Planotetraspora kaengkrachanensis</name>
    <dbReference type="NCBI Taxonomy" id="575193"/>
    <lineage>
        <taxon>Bacteria</taxon>
        <taxon>Bacillati</taxon>
        <taxon>Actinomycetota</taxon>
        <taxon>Actinomycetes</taxon>
        <taxon>Streptosporangiales</taxon>
        <taxon>Streptosporangiaceae</taxon>
        <taxon>Planotetraspora</taxon>
    </lineage>
</organism>
<comment type="caution">
    <text evidence="4">The sequence shown here is derived from an EMBL/GenBank/DDBJ whole genome shotgun (WGS) entry which is preliminary data.</text>
</comment>
<dbReference type="InterPro" id="IPR000182">
    <property type="entry name" value="GNAT_dom"/>
</dbReference>
<accession>A0A8J3PXS2</accession>
<reference evidence="4 5" key="1">
    <citation type="submission" date="2021-01" db="EMBL/GenBank/DDBJ databases">
        <title>Whole genome shotgun sequence of Planotetraspora kaengkrachanensis NBRC 104272.</title>
        <authorList>
            <person name="Komaki H."/>
            <person name="Tamura T."/>
        </authorList>
    </citation>
    <scope>NUCLEOTIDE SEQUENCE [LARGE SCALE GENOMIC DNA]</scope>
    <source>
        <strain evidence="4 5">NBRC 104272</strain>
    </source>
</reference>
<protein>
    <recommendedName>
        <fullName evidence="3">N-acetyltransferase domain-containing protein</fullName>
    </recommendedName>
</protein>
<keyword evidence="1" id="KW-0808">Transferase</keyword>
<dbReference type="PANTHER" id="PTHR43877">
    <property type="entry name" value="AMINOALKYLPHOSPHONATE N-ACETYLTRANSFERASE-RELATED-RELATED"/>
    <property type="match status" value="1"/>
</dbReference>
<dbReference type="InterPro" id="IPR016181">
    <property type="entry name" value="Acyl_CoA_acyltransferase"/>
</dbReference>
<dbReference type="AlphaFoldDB" id="A0A8J3PXS2"/>
<evidence type="ECO:0000259" key="3">
    <source>
        <dbReference type="PROSITE" id="PS51186"/>
    </source>
</evidence>
<dbReference type="RefSeq" id="WP_203886271.1">
    <property type="nucleotide sequence ID" value="NZ_BAABHH010000002.1"/>
</dbReference>
<sequence length="263" mass="27447">MEIRPAGDGDVAEIARIATANGDGDGANPRYVAHLRGNGGFLVAVTGGEVAGYCATRRFAGATMLCDLFVDPARHGGGVGRRLLEAAFPGSGARFTFASQDPRAMPLYLRHGMRPRWPLLYLSGPPGRSAEPSARRVDVVDAGAAESLLTGVDRTADYAYWAVTPGTTGVLVYDDGGAVAAAGVAGPDNLIHLTTAGSHDPAAALRSALTVFDAPTVRLCLPGPHPAVEDLLRAHWRIDTYDHHMSSVADIIASDRVLSPSLA</sequence>
<dbReference type="SUPFAM" id="SSF55729">
    <property type="entry name" value="Acyl-CoA N-acyltransferases (Nat)"/>
    <property type="match status" value="1"/>
</dbReference>
<dbReference type="Pfam" id="PF13508">
    <property type="entry name" value="Acetyltransf_7"/>
    <property type="match status" value="1"/>
</dbReference>
<name>A0A8J3PXS2_9ACTN</name>
<proteinExistence type="predicted"/>
<dbReference type="Gene3D" id="3.40.630.30">
    <property type="match status" value="1"/>
</dbReference>
<dbReference type="Proteomes" id="UP000630097">
    <property type="component" value="Unassembled WGS sequence"/>
</dbReference>